<dbReference type="GO" id="GO:0003676">
    <property type="term" value="F:nucleic acid binding"/>
    <property type="evidence" value="ECO:0007669"/>
    <property type="project" value="InterPro"/>
</dbReference>
<gene>
    <name evidence="1" type="ORF">PFFVO_01424</name>
</gene>
<evidence type="ECO:0000313" key="1">
    <source>
        <dbReference type="EMBL" id="ETW19674.1"/>
    </source>
</evidence>
<name>A0A024VB51_PLAFA</name>
<sequence>MDSSYRKLRTVELQKRKVTQSKNAPSSIERKLGNIYAPKDFDEDSTIVVCNFPQKTTISECKNFMQWIGPVIKVEKIPSFMQENNYLVVFCNPYFAKAALEIPLFYENKTKLFTRAVEKRETLWQNINDMITTNMNFFS</sequence>
<reference evidence="1 2" key="1">
    <citation type="submission" date="2013-02" db="EMBL/GenBank/DDBJ databases">
        <title>The Genome Annotation of Plasmodium falciparum Vietnam Oak-Knoll (FVO).</title>
        <authorList>
            <consortium name="The Broad Institute Genome Sequencing Platform"/>
            <consortium name="The Broad Institute Genome Sequencing Center for Infectious Disease"/>
            <person name="Neafsey D."/>
            <person name="Hoffman S."/>
            <person name="Volkman S."/>
            <person name="Rosenthal P."/>
            <person name="Walker B."/>
            <person name="Young S.K."/>
            <person name="Zeng Q."/>
            <person name="Gargeya S."/>
            <person name="Fitzgerald M."/>
            <person name="Haas B."/>
            <person name="Abouelleil A."/>
            <person name="Allen A.W."/>
            <person name="Alvarado L."/>
            <person name="Arachchi H.M."/>
            <person name="Berlin A.M."/>
            <person name="Chapman S.B."/>
            <person name="Gainer-Dewar J."/>
            <person name="Goldberg J."/>
            <person name="Griggs A."/>
            <person name="Gujja S."/>
            <person name="Hansen M."/>
            <person name="Howarth C."/>
            <person name="Imamovic A."/>
            <person name="Ireland A."/>
            <person name="Larimer J."/>
            <person name="McCowan C."/>
            <person name="Murphy C."/>
            <person name="Pearson M."/>
            <person name="Poon T.W."/>
            <person name="Priest M."/>
            <person name="Roberts A."/>
            <person name="Saif S."/>
            <person name="Shea T."/>
            <person name="Sisk P."/>
            <person name="Sykes S."/>
            <person name="Wortman J."/>
            <person name="Nusbaum C."/>
            <person name="Birren B."/>
        </authorList>
    </citation>
    <scope>NUCLEOTIDE SEQUENCE [LARGE SCALE GENOMIC DNA]</scope>
    <source>
        <strain evidence="2">Vietnam Oak-Knoll (FVO)</strain>
    </source>
</reference>
<dbReference type="Proteomes" id="UP000030690">
    <property type="component" value="Unassembled WGS sequence"/>
</dbReference>
<organism evidence="1 2">
    <name type="scientific">Plasmodium falciparum Vietnam Oak-Knoll</name>
    <name type="common">FVO</name>
    <dbReference type="NCBI Taxonomy" id="1036723"/>
    <lineage>
        <taxon>Eukaryota</taxon>
        <taxon>Sar</taxon>
        <taxon>Alveolata</taxon>
        <taxon>Apicomplexa</taxon>
        <taxon>Aconoidasida</taxon>
        <taxon>Haemosporida</taxon>
        <taxon>Plasmodiidae</taxon>
        <taxon>Plasmodium</taxon>
        <taxon>Plasmodium (Laverania)</taxon>
    </lineage>
</organism>
<accession>A0A024VB51</accession>
<dbReference type="InterPro" id="IPR035979">
    <property type="entry name" value="RBD_domain_sf"/>
</dbReference>
<reference evidence="1 2" key="2">
    <citation type="submission" date="2013-02" db="EMBL/GenBank/DDBJ databases">
        <title>The Genome Sequence of Plasmodium falciparum Vietnam Oak-Knoll (FVO).</title>
        <authorList>
            <consortium name="The Broad Institute Genome Sequencing Platform"/>
            <consortium name="The Broad Institute Genome Sequencing Center for Infectious Disease"/>
            <person name="Neafsey D."/>
            <person name="Cheeseman I."/>
            <person name="Volkman S."/>
            <person name="Adams J."/>
            <person name="Walker B."/>
            <person name="Young S.K."/>
            <person name="Zeng Q."/>
            <person name="Gargeya S."/>
            <person name="Fitzgerald M."/>
            <person name="Haas B."/>
            <person name="Abouelleil A."/>
            <person name="Alvarado L."/>
            <person name="Arachchi H.M."/>
            <person name="Berlin A.M."/>
            <person name="Chapman S.B."/>
            <person name="Dewar J."/>
            <person name="Goldberg J."/>
            <person name="Griggs A."/>
            <person name="Gujja S."/>
            <person name="Hansen M."/>
            <person name="Howarth C."/>
            <person name="Imamovic A."/>
            <person name="Larimer J."/>
            <person name="McCowan C."/>
            <person name="Murphy C."/>
            <person name="Neiman D."/>
            <person name="Pearson M."/>
            <person name="Priest M."/>
            <person name="Roberts A."/>
            <person name="Saif S."/>
            <person name="Shea T."/>
            <person name="Sisk P."/>
            <person name="Sykes S."/>
            <person name="Wortman J."/>
            <person name="Nusbaum C."/>
            <person name="Birren B."/>
        </authorList>
    </citation>
    <scope>NUCLEOTIDE SEQUENCE [LARGE SCALE GENOMIC DNA]</scope>
    <source>
        <strain evidence="2">Vietnam Oak-Knoll (FVO)</strain>
    </source>
</reference>
<evidence type="ECO:0008006" key="3">
    <source>
        <dbReference type="Google" id="ProtNLM"/>
    </source>
</evidence>
<dbReference type="OrthoDB" id="360590at2759"/>
<dbReference type="SMR" id="A0A024VB51"/>
<dbReference type="SUPFAM" id="SSF54928">
    <property type="entry name" value="RNA-binding domain, RBD"/>
    <property type="match status" value="1"/>
</dbReference>
<proteinExistence type="predicted"/>
<protein>
    <recommendedName>
        <fullName evidence="3">RRM domain-containing protein</fullName>
    </recommendedName>
</protein>
<evidence type="ECO:0000313" key="2">
    <source>
        <dbReference type="Proteomes" id="UP000030690"/>
    </source>
</evidence>
<dbReference type="AlphaFoldDB" id="A0A024VB51"/>
<dbReference type="EMBL" id="KI925060">
    <property type="protein sequence ID" value="ETW19674.1"/>
    <property type="molecule type" value="Genomic_DNA"/>
</dbReference>